<evidence type="ECO:0008006" key="12">
    <source>
        <dbReference type="Google" id="ProtNLM"/>
    </source>
</evidence>
<dbReference type="Gene3D" id="3.40.50.300">
    <property type="entry name" value="P-loop containing nucleotide triphosphate hydrolases"/>
    <property type="match status" value="1"/>
</dbReference>
<keyword evidence="11" id="KW-1185">Reference proteome</keyword>
<feature type="transmembrane region" description="Helical" evidence="7">
    <location>
        <begin position="377"/>
        <end position="397"/>
    </location>
</feature>
<evidence type="ECO:0000256" key="3">
    <source>
        <dbReference type="ARBA" id="ARBA00022448"/>
    </source>
</evidence>
<dbReference type="Pfam" id="PF01061">
    <property type="entry name" value="ABC2_membrane"/>
    <property type="match status" value="1"/>
</dbReference>
<keyword evidence="4 7" id="KW-0812">Transmembrane</keyword>
<dbReference type="EMBL" id="AZBU02000001">
    <property type="protein sequence ID" value="TMS38099.1"/>
    <property type="molecule type" value="Genomic_DNA"/>
</dbReference>
<comment type="caution">
    <text evidence="10">The sequence shown here is derived from an EMBL/GenBank/DDBJ whole genome shotgun (WGS) entry which is preliminary data.</text>
</comment>
<evidence type="ECO:0000256" key="1">
    <source>
        <dbReference type="ARBA" id="ARBA00004141"/>
    </source>
</evidence>
<reference evidence="10 11" key="2">
    <citation type="journal article" date="2019" name="G3 (Bethesda)">
        <title>Hybrid Assembly of the Genome of the Entomopathogenic Nematode Steinernema carpocapsae Identifies the X-Chromosome.</title>
        <authorList>
            <person name="Serra L."/>
            <person name="Macchietto M."/>
            <person name="Macias-Munoz A."/>
            <person name="McGill C.J."/>
            <person name="Rodriguez I.M."/>
            <person name="Rodriguez B."/>
            <person name="Murad R."/>
            <person name="Mortazavi A."/>
        </authorList>
    </citation>
    <scope>NUCLEOTIDE SEQUENCE [LARGE SCALE GENOMIC DNA]</scope>
    <source>
        <strain evidence="10 11">ALL</strain>
    </source>
</reference>
<evidence type="ECO:0000259" key="9">
    <source>
        <dbReference type="Pfam" id="PF01061"/>
    </source>
</evidence>
<name>A0A4U8UYU9_STECR</name>
<evidence type="ECO:0000256" key="5">
    <source>
        <dbReference type="ARBA" id="ARBA00022989"/>
    </source>
</evidence>
<dbReference type="Proteomes" id="UP000298663">
    <property type="component" value="Chromosome X"/>
</dbReference>
<dbReference type="AlphaFoldDB" id="A0A4U8UYU9"/>
<comment type="subcellular location">
    <subcellularLocation>
        <location evidence="1">Membrane</location>
        <topology evidence="1">Multi-pass membrane protein</topology>
    </subcellularLocation>
</comment>
<dbReference type="InterPro" id="IPR027417">
    <property type="entry name" value="P-loop_NTPase"/>
</dbReference>
<dbReference type="InterPro" id="IPR003439">
    <property type="entry name" value="ABC_transporter-like_ATP-bd"/>
</dbReference>
<evidence type="ECO:0000313" key="11">
    <source>
        <dbReference type="Proteomes" id="UP000298663"/>
    </source>
</evidence>
<evidence type="ECO:0000256" key="7">
    <source>
        <dbReference type="SAM" id="Phobius"/>
    </source>
</evidence>
<evidence type="ECO:0000256" key="2">
    <source>
        <dbReference type="ARBA" id="ARBA00005814"/>
    </source>
</evidence>
<feature type="domain" description="ABC-2 type transporter transmembrane" evidence="9">
    <location>
        <begin position="215"/>
        <end position="427"/>
    </location>
</feature>
<dbReference type="EMBL" id="CM016762">
    <property type="protein sequence ID" value="TMS38099.1"/>
    <property type="molecule type" value="Genomic_DNA"/>
</dbReference>
<dbReference type="GO" id="GO:0005886">
    <property type="term" value="C:plasma membrane"/>
    <property type="evidence" value="ECO:0007669"/>
    <property type="project" value="TreeGrafter"/>
</dbReference>
<evidence type="ECO:0000256" key="6">
    <source>
        <dbReference type="ARBA" id="ARBA00023136"/>
    </source>
</evidence>
<feature type="transmembrane region" description="Helical" evidence="7">
    <location>
        <begin position="238"/>
        <end position="255"/>
    </location>
</feature>
<evidence type="ECO:0000256" key="4">
    <source>
        <dbReference type="ARBA" id="ARBA00022692"/>
    </source>
</evidence>
<comment type="similarity">
    <text evidence="2">Belongs to the ABC transporter superfamily. ABCG family. Eye pigment precursor importer (TC 3.A.1.204) subfamily.</text>
</comment>
<keyword evidence="5 7" id="KW-1133">Transmembrane helix</keyword>
<dbReference type="PANTHER" id="PTHR48041:SF84">
    <property type="entry name" value="ABC TRANSPORTER DOMAIN-CONTAINING PROTEIN"/>
    <property type="match status" value="1"/>
</dbReference>
<protein>
    <recommendedName>
        <fullName evidence="12">ABC transporter domain-containing protein</fullName>
    </recommendedName>
</protein>
<dbReference type="GO" id="GO:0005524">
    <property type="term" value="F:ATP binding"/>
    <property type="evidence" value="ECO:0007669"/>
    <property type="project" value="InterPro"/>
</dbReference>
<feature type="transmembrane region" description="Helical" evidence="7">
    <location>
        <begin position="270"/>
        <end position="291"/>
    </location>
</feature>
<reference evidence="10 11" key="1">
    <citation type="journal article" date="2015" name="Genome Biol.">
        <title>Comparative genomics of Steinernema reveals deeply conserved gene regulatory networks.</title>
        <authorList>
            <person name="Dillman A.R."/>
            <person name="Macchietto M."/>
            <person name="Porter C.F."/>
            <person name="Rogers A."/>
            <person name="Williams B."/>
            <person name="Antoshechkin I."/>
            <person name="Lee M.M."/>
            <person name="Goodwin Z."/>
            <person name="Lu X."/>
            <person name="Lewis E.E."/>
            <person name="Goodrich-Blair H."/>
            <person name="Stock S.P."/>
            <person name="Adams B.J."/>
            <person name="Sternberg P.W."/>
            <person name="Mortazavi A."/>
        </authorList>
    </citation>
    <scope>NUCLEOTIDE SEQUENCE [LARGE SCALE GENOMIC DNA]</scope>
    <source>
        <strain evidence="10 11">ALL</strain>
    </source>
</reference>
<dbReference type="Pfam" id="PF00005">
    <property type="entry name" value="ABC_tran"/>
    <property type="match status" value="1"/>
</dbReference>
<accession>A0A4U8UYU9</accession>
<feature type="domain" description="ABC transporter" evidence="8">
    <location>
        <begin position="16"/>
        <end position="75"/>
    </location>
</feature>
<feature type="transmembrane region" description="Helical" evidence="7">
    <location>
        <begin position="461"/>
        <end position="481"/>
    </location>
</feature>
<evidence type="ECO:0000313" key="10">
    <source>
        <dbReference type="EMBL" id="TMS38099.1"/>
    </source>
</evidence>
<dbReference type="InterPro" id="IPR050352">
    <property type="entry name" value="ABCG_transporters"/>
</dbReference>
<keyword evidence="6 7" id="KW-0472">Membrane</keyword>
<dbReference type="PANTHER" id="PTHR48041">
    <property type="entry name" value="ABC TRANSPORTER G FAMILY MEMBER 28"/>
    <property type="match status" value="1"/>
</dbReference>
<evidence type="ECO:0000259" key="8">
    <source>
        <dbReference type="Pfam" id="PF00005"/>
    </source>
</evidence>
<proteinExistence type="inferred from homology"/>
<sequence>MIQARLRISGQLTARQRADRVSFVIKELGLAKCRNTKIGISGIKKGISGGESKRVTFAAELLTNPPILFCDEPTTGLDSFMAESIVAVLKNLARSGKTIICTIHQPSSQLYNLFDRVLYLAAGRVAFLGNPENAVALMQSCGFTCPRNYNPADMIIETLAVTAVKKEECLQRVNAICDKFSESDEGKSIMETVRMHETTVGAYPRVRKAAPFSDQIIALLYRSLIDNWRNPSLARAKMIQKVIMGLFVGLLYFHTNRDTQSGVYNLNGALFYLVAELTYATLFGILTFMPADYPILVREYHDGLYSVACYYATRAMSYVPLFTLDGFIMILISYWMVGFSSFSFLQVFVMFGTALLIEQSASAFGVMLSTVSPSYPIAVSIAGPLLTLLSLTGGLYANVGELPVYISWIQYISWFRYGFEGFVINQWTNVTVSAVNETAFQRSNQILEQYSFDRNNLPFDLVMMGVMIVLFYVVGYFGLLFRVSRSR</sequence>
<keyword evidence="3" id="KW-0813">Transport</keyword>
<dbReference type="SUPFAM" id="SSF52540">
    <property type="entry name" value="P-loop containing nucleoside triphosphate hydrolases"/>
    <property type="match status" value="1"/>
</dbReference>
<dbReference type="InterPro" id="IPR013525">
    <property type="entry name" value="ABC2_TM"/>
</dbReference>
<gene>
    <name evidence="10" type="ORF">L596_004899</name>
</gene>
<dbReference type="GO" id="GO:0016887">
    <property type="term" value="F:ATP hydrolysis activity"/>
    <property type="evidence" value="ECO:0007669"/>
    <property type="project" value="InterPro"/>
</dbReference>
<dbReference type="OrthoDB" id="66620at2759"/>
<organism evidence="10 11">
    <name type="scientific">Steinernema carpocapsae</name>
    <name type="common">Entomopathogenic nematode</name>
    <dbReference type="NCBI Taxonomy" id="34508"/>
    <lineage>
        <taxon>Eukaryota</taxon>
        <taxon>Metazoa</taxon>
        <taxon>Ecdysozoa</taxon>
        <taxon>Nematoda</taxon>
        <taxon>Chromadorea</taxon>
        <taxon>Rhabditida</taxon>
        <taxon>Tylenchina</taxon>
        <taxon>Panagrolaimomorpha</taxon>
        <taxon>Strongyloidoidea</taxon>
        <taxon>Steinernematidae</taxon>
        <taxon>Steinernema</taxon>
    </lineage>
</organism>
<dbReference type="GO" id="GO:0140359">
    <property type="term" value="F:ABC-type transporter activity"/>
    <property type="evidence" value="ECO:0007669"/>
    <property type="project" value="InterPro"/>
</dbReference>